<dbReference type="Proteomes" id="UP000091820">
    <property type="component" value="Unassembled WGS sequence"/>
</dbReference>
<feature type="domain" description="VM" evidence="2">
    <location>
        <begin position="47"/>
        <end position="85"/>
    </location>
</feature>
<sequence>MDFLTYCEDIVQFRSRPLVFVAGVRANVVAVGTGVGNSPTGIVAAPVIQAPPCPKNYMFTCQPHMAPVPCSQSAPVNYGSVGAYSESVPTIIAVPYAAASYPNVYQNYPPTHQGYTNNHDQGNNSN</sequence>
<dbReference type="PROSITE" id="PS51137">
    <property type="entry name" value="VM"/>
    <property type="match status" value="1"/>
</dbReference>
<dbReference type="Pfam" id="PF10542">
    <property type="entry name" value="Vitelline_membr"/>
    <property type="match status" value="1"/>
</dbReference>
<organism evidence="3 4">
    <name type="scientific">Glossina brevipalpis</name>
    <dbReference type="NCBI Taxonomy" id="37001"/>
    <lineage>
        <taxon>Eukaryota</taxon>
        <taxon>Metazoa</taxon>
        <taxon>Ecdysozoa</taxon>
        <taxon>Arthropoda</taxon>
        <taxon>Hexapoda</taxon>
        <taxon>Insecta</taxon>
        <taxon>Pterygota</taxon>
        <taxon>Neoptera</taxon>
        <taxon>Endopterygota</taxon>
        <taxon>Diptera</taxon>
        <taxon>Brachycera</taxon>
        <taxon>Muscomorpha</taxon>
        <taxon>Hippoboscoidea</taxon>
        <taxon>Glossinidae</taxon>
        <taxon>Glossina</taxon>
    </lineage>
</organism>
<protein>
    <submittedName>
        <fullName evidence="3">VM domain-containing protein</fullName>
    </submittedName>
</protein>
<dbReference type="EnsemblMetazoa" id="GBRI020167-RA">
    <property type="protein sequence ID" value="GBRI020167-PA"/>
    <property type="gene ID" value="GBRI020167"/>
</dbReference>
<reference evidence="4" key="1">
    <citation type="submission" date="2014-03" db="EMBL/GenBank/DDBJ databases">
        <authorList>
            <person name="Aksoy S."/>
            <person name="Warren W."/>
            <person name="Wilson R.K."/>
        </authorList>
    </citation>
    <scope>NUCLEOTIDE SEQUENCE [LARGE SCALE GENOMIC DNA]</scope>
    <source>
        <strain evidence="4">IAEA</strain>
    </source>
</reference>
<evidence type="ECO:0000313" key="3">
    <source>
        <dbReference type="EnsemblMetazoa" id="GBRI020167-PA"/>
    </source>
</evidence>
<reference evidence="3" key="2">
    <citation type="submission" date="2020-05" db="UniProtKB">
        <authorList>
            <consortium name="EnsemblMetazoa"/>
        </authorList>
    </citation>
    <scope>IDENTIFICATION</scope>
    <source>
        <strain evidence="3">IAEA</strain>
    </source>
</reference>
<evidence type="ECO:0000256" key="1">
    <source>
        <dbReference type="ARBA" id="ARBA00022729"/>
    </source>
</evidence>
<evidence type="ECO:0000313" key="4">
    <source>
        <dbReference type="Proteomes" id="UP000091820"/>
    </source>
</evidence>
<name>A0A1A9WHM5_9MUSC</name>
<proteinExistence type="predicted"/>
<dbReference type="VEuPathDB" id="VectorBase:GBRI020167"/>
<dbReference type="AlphaFoldDB" id="A0A1A9WHM5"/>
<keyword evidence="1" id="KW-0732">Signal</keyword>
<dbReference type="InterPro" id="IPR013135">
    <property type="entry name" value="Vitelline_membr_Cys-rich-dom"/>
</dbReference>
<keyword evidence="4" id="KW-1185">Reference proteome</keyword>
<accession>A0A1A9WHM5</accession>
<evidence type="ECO:0000259" key="2">
    <source>
        <dbReference type="PROSITE" id="PS51137"/>
    </source>
</evidence>